<feature type="compositionally biased region" description="Low complexity" evidence="6">
    <location>
        <begin position="902"/>
        <end position="913"/>
    </location>
</feature>
<dbReference type="InterPro" id="IPR015500">
    <property type="entry name" value="Peptidase_S8_subtilisin-rel"/>
</dbReference>
<evidence type="ECO:0000256" key="2">
    <source>
        <dbReference type="ARBA" id="ARBA00022670"/>
    </source>
</evidence>
<feature type="compositionally biased region" description="Polar residues" evidence="6">
    <location>
        <begin position="807"/>
        <end position="824"/>
    </location>
</feature>
<evidence type="ECO:0000256" key="6">
    <source>
        <dbReference type="SAM" id="MobiDB-lite"/>
    </source>
</evidence>
<reference evidence="8 9" key="1">
    <citation type="submission" date="2023-01" db="EMBL/GenBank/DDBJ databases">
        <title>Analysis of 21 Apiospora genomes using comparative genomics revels a genus with tremendous synthesis potential of carbohydrate active enzymes and secondary metabolites.</title>
        <authorList>
            <person name="Sorensen T."/>
        </authorList>
    </citation>
    <scope>NUCLEOTIDE SEQUENCE [LARGE SCALE GENOMIC DNA]</scope>
    <source>
        <strain evidence="8 9">CBS 20057</strain>
    </source>
</reference>
<feature type="active site" description="Charge relay system" evidence="5">
    <location>
        <position position="413"/>
    </location>
</feature>
<gene>
    <name evidence="8" type="ORF">PG991_003263</name>
</gene>
<dbReference type="InterPro" id="IPR000209">
    <property type="entry name" value="Peptidase_S8/S53_dom"/>
</dbReference>
<keyword evidence="3 5" id="KW-0378">Hydrolase</keyword>
<proteinExistence type="inferred from homology"/>
<keyword evidence="9" id="KW-1185">Reference proteome</keyword>
<dbReference type="PANTHER" id="PTHR43806:SF11">
    <property type="entry name" value="CEREVISIN-RELATED"/>
    <property type="match status" value="1"/>
</dbReference>
<feature type="region of interest" description="Disordered" evidence="6">
    <location>
        <begin position="803"/>
        <end position="827"/>
    </location>
</feature>
<sequence length="1061" mass="115104">MPPIVTVNPLPTIPLITTTDKAVEPLATFSAWPAGAIIIPVAVEVDKPKKSDDDDESSVIPCKLWFSSLCIKFDAINILGWKLTLPPGIYPPGPPPIPNIKLPPPISIKGSLPPWPKFTVGNDHIPTFPSEPEPTKCETQTASICSTTTSFVVSTVDGAPQTISTQVGSSTCAEVKGCMVTDSDHEATATRTEACQTATVTDVTISCSGTGTASVCSTQTAAPKTGCSESVTASTTTLSCKAAAPTAGPSKRQAGGGGGQDACAEVKEWLVWPEDGMDKTQTEAISTKLKEILVDEHKIVVSDTKFAGVNFWIVTLEAGQEAEIKAIEHAVSVYPRCTKDCGDPTAESNWRYQSKYIKGVEKSLTSINDGIPQMAFLSQSKDERTYPIEQVKSYQRYFFDESAGEGVPVYIVDSGANLEHPEFNDIRHKVEFIQVSDKDIGGDSANDDSQLLETQRCWQVCKGHGTAMLGFIAGARLGVAKKVKPYLVRVPRRSPFGGGSTAEDWLVGVAKVLERYEKPSDTTLAVLSLSWYVTENMQDRHPAEGKGEDTFLGFRNRLAALINLLIRNGVFVVTGSGNDGPIYGWPSLFGVPHTKVWDQLDKYRSTWHYIPELMVVGALDPVNGRRWWKSGHSTDDEMWFPELYAPGARLIAAAADKTKWPRWENTYERPPPKEGDLPEELSYYKDSAGTSDAAAYTAGLAAYFLRLHQLGRLPKDATGEDPDMSPAGLKRYIINNAWHRGGPDADEKYRPRRTLGIWNGSPPERVVADGFCPWEQKAPAKLRRSGEQEQLTGQCMPPQTAMPTAAGTGQATISPTATGASTGSPPDPSATGFVCSEERCAAMLNCHVPTRPGCKDDKCACLGDADGATFQCTEETKKECSPCQAPEEAACDKDRKCTCTRPPTTMTTRTKTSPAPPPPPPPPPPTQTPLAIGRGEEQCREPFEHPDMTSYWVEDFASLCFDQYPRKMDSKSERVVVTRPGGDDHGVMYMAVSWIQDCRTAVDSQDALHPLSEAPDGADGKEIDCQAATWDIWKTCLNGGSGGKRRIGCLMYEWAPADSPA</sequence>
<evidence type="ECO:0000256" key="1">
    <source>
        <dbReference type="ARBA" id="ARBA00011073"/>
    </source>
</evidence>
<comment type="similarity">
    <text evidence="1 5">Belongs to the peptidase S8 family.</text>
</comment>
<comment type="caution">
    <text evidence="8">The sequence shown here is derived from an EMBL/GenBank/DDBJ whole genome shotgun (WGS) entry which is preliminary data.</text>
</comment>
<feature type="domain" description="Peptidase S8/S53" evidence="7">
    <location>
        <begin position="404"/>
        <end position="746"/>
    </location>
</feature>
<evidence type="ECO:0000256" key="3">
    <source>
        <dbReference type="ARBA" id="ARBA00022801"/>
    </source>
</evidence>
<dbReference type="EMBL" id="JAQQWI010000006">
    <property type="protein sequence ID" value="KAK8033865.1"/>
    <property type="molecule type" value="Genomic_DNA"/>
</dbReference>
<dbReference type="InterPro" id="IPR036852">
    <property type="entry name" value="Peptidase_S8/S53_dom_sf"/>
</dbReference>
<accession>A0ABR1SHQ4</accession>
<dbReference type="Gene3D" id="3.40.50.200">
    <property type="entry name" value="Peptidase S8/S53 domain"/>
    <property type="match status" value="1"/>
</dbReference>
<feature type="active site" description="Charge relay system" evidence="5">
    <location>
        <position position="691"/>
    </location>
</feature>
<dbReference type="PRINTS" id="PR00723">
    <property type="entry name" value="SUBTILISIN"/>
</dbReference>
<dbReference type="PANTHER" id="PTHR43806">
    <property type="entry name" value="PEPTIDASE S8"/>
    <property type="match status" value="1"/>
</dbReference>
<dbReference type="Proteomes" id="UP001396898">
    <property type="component" value="Unassembled WGS sequence"/>
</dbReference>
<keyword evidence="4 5" id="KW-0720">Serine protease</keyword>
<feature type="active site" description="Charge relay system" evidence="5">
    <location>
        <position position="464"/>
    </location>
</feature>
<dbReference type="InterPro" id="IPR050131">
    <property type="entry name" value="Peptidase_S8_subtilisin-like"/>
</dbReference>
<evidence type="ECO:0000256" key="5">
    <source>
        <dbReference type="PROSITE-ProRule" id="PRU01240"/>
    </source>
</evidence>
<organism evidence="8 9">
    <name type="scientific">Apiospora marii</name>
    <dbReference type="NCBI Taxonomy" id="335849"/>
    <lineage>
        <taxon>Eukaryota</taxon>
        <taxon>Fungi</taxon>
        <taxon>Dikarya</taxon>
        <taxon>Ascomycota</taxon>
        <taxon>Pezizomycotina</taxon>
        <taxon>Sordariomycetes</taxon>
        <taxon>Xylariomycetidae</taxon>
        <taxon>Amphisphaeriales</taxon>
        <taxon>Apiosporaceae</taxon>
        <taxon>Apiospora</taxon>
    </lineage>
</organism>
<feature type="compositionally biased region" description="Pro residues" evidence="6">
    <location>
        <begin position="914"/>
        <end position="927"/>
    </location>
</feature>
<name>A0ABR1SHQ4_9PEZI</name>
<dbReference type="GO" id="GO:0016829">
    <property type="term" value="F:lyase activity"/>
    <property type="evidence" value="ECO:0007669"/>
    <property type="project" value="UniProtKB-KW"/>
</dbReference>
<evidence type="ECO:0000256" key="4">
    <source>
        <dbReference type="ARBA" id="ARBA00022825"/>
    </source>
</evidence>
<feature type="region of interest" description="Disordered" evidence="6">
    <location>
        <begin position="902"/>
        <end position="932"/>
    </location>
</feature>
<evidence type="ECO:0000313" key="8">
    <source>
        <dbReference type="EMBL" id="KAK8033865.1"/>
    </source>
</evidence>
<dbReference type="Pfam" id="PF00082">
    <property type="entry name" value="Peptidase_S8"/>
    <property type="match status" value="1"/>
</dbReference>
<evidence type="ECO:0000313" key="9">
    <source>
        <dbReference type="Proteomes" id="UP001396898"/>
    </source>
</evidence>
<keyword evidence="2 5" id="KW-0645">Protease</keyword>
<keyword evidence="8" id="KW-0456">Lyase</keyword>
<evidence type="ECO:0000259" key="7">
    <source>
        <dbReference type="Pfam" id="PF00082"/>
    </source>
</evidence>
<dbReference type="PROSITE" id="PS51892">
    <property type="entry name" value="SUBTILASE"/>
    <property type="match status" value="1"/>
</dbReference>
<protein>
    <submittedName>
        <fullName evidence="8">Pectin lyase fold/virulence factor</fullName>
    </submittedName>
</protein>
<dbReference type="SUPFAM" id="SSF52743">
    <property type="entry name" value="Subtilisin-like"/>
    <property type="match status" value="1"/>
</dbReference>